<keyword evidence="5" id="KW-1185">Reference proteome</keyword>
<dbReference type="PANTHER" id="PTHR36435">
    <property type="entry name" value="SLR1288 PROTEIN"/>
    <property type="match status" value="1"/>
</dbReference>
<keyword evidence="4" id="KW-0645">Protease</keyword>
<dbReference type="PANTHER" id="PTHR36435:SF1">
    <property type="entry name" value="CAAX AMINO TERMINAL PROTEASE FAMILY PROTEIN"/>
    <property type="match status" value="1"/>
</dbReference>
<organism evidence="4 5">
    <name type="scientific">Streptococcus sobrinus</name>
    <dbReference type="NCBI Taxonomy" id="1310"/>
    <lineage>
        <taxon>Bacteria</taxon>
        <taxon>Bacillati</taxon>
        <taxon>Bacillota</taxon>
        <taxon>Bacilli</taxon>
        <taxon>Lactobacillales</taxon>
        <taxon>Streptococcaceae</taxon>
        <taxon>Streptococcus</taxon>
    </lineage>
</organism>
<proteinExistence type="inferred from homology"/>
<sequence length="220" mass="25663">MKIIRSVSLVIITFILSILIQLPTYIVIQKMNQAGLDMKEVFIALIVACTIFFLLFLLRQKILRKKHLPRKPMAIWKILLRVISIFTLELLANSILIKLGLYTESGNNQAIIKYLFSDKFYFMLFATNLMAPILEELLFRGFLQEILLQLFPKSEIIVVLLVAFYFAFLHTYSFNFNLFGYLISGLYFTLIYWKTRTIKYSIIAHIGFNSLITVVALIFH</sequence>
<evidence type="ECO:0000313" key="4">
    <source>
        <dbReference type="EMBL" id="AWN21152.1"/>
    </source>
</evidence>
<dbReference type="InterPro" id="IPR003675">
    <property type="entry name" value="Rce1/LyrA-like_dom"/>
</dbReference>
<reference evidence="4 5" key="1">
    <citation type="submission" date="2018-05" db="EMBL/GenBank/DDBJ databases">
        <title>Complete genome sequences of Streptococcus sobrinus.</title>
        <authorList>
            <person name="Sales M."/>
            <person name="Jensen P.A."/>
        </authorList>
    </citation>
    <scope>NUCLEOTIDE SEQUENCE [LARGE SCALE GENOMIC DNA]</scope>
    <source>
        <strain evidence="4 5">SL1</strain>
    </source>
</reference>
<keyword evidence="4" id="KW-0482">Metalloprotease</keyword>
<feature type="transmembrane region" description="Helical" evidence="2">
    <location>
        <begin position="200"/>
        <end position="219"/>
    </location>
</feature>
<feature type="transmembrane region" description="Helical" evidence="2">
    <location>
        <begin position="78"/>
        <end position="100"/>
    </location>
</feature>
<dbReference type="InterPro" id="IPR052710">
    <property type="entry name" value="CAAX_protease"/>
</dbReference>
<keyword evidence="4" id="KW-0378">Hydrolase</keyword>
<feature type="domain" description="CAAX prenyl protease 2/Lysostaphin resistance protein A-like" evidence="3">
    <location>
        <begin position="120"/>
        <end position="210"/>
    </location>
</feature>
<feature type="transmembrane region" description="Helical" evidence="2">
    <location>
        <begin position="174"/>
        <end position="193"/>
    </location>
</feature>
<gene>
    <name evidence="4" type="ORF">DK182_07250</name>
</gene>
<feature type="transmembrane region" description="Helical" evidence="2">
    <location>
        <begin position="150"/>
        <end position="168"/>
    </location>
</feature>
<feature type="transmembrane region" description="Helical" evidence="2">
    <location>
        <begin position="40"/>
        <end position="58"/>
    </location>
</feature>
<dbReference type="GO" id="GO:0008237">
    <property type="term" value="F:metallopeptidase activity"/>
    <property type="evidence" value="ECO:0007669"/>
    <property type="project" value="UniProtKB-KW"/>
</dbReference>
<keyword evidence="2" id="KW-0472">Membrane</keyword>
<keyword evidence="2" id="KW-1133">Transmembrane helix</keyword>
<dbReference type="GeneID" id="93924304"/>
<evidence type="ECO:0000256" key="2">
    <source>
        <dbReference type="SAM" id="Phobius"/>
    </source>
</evidence>
<evidence type="ECO:0000256" key="1">
    <source>
        <dbReference type="ARBA" id="ARBA00009067"/>
    </source>
</evidence>
<name>A0ABM6W6M2_9STRE</name>
<evidence type="ECO:0000313" key="5">
    <source>
        <dbReference type="Proteomes" id="UP000245369"/>
    </source>
</evidence>
<feature type="transmembrane region" description="Helical" evidence="2">
    <location>
        <begin position="7"/>
        <end position="28"/>
    </location>
</feature>
<dbReference type="Proteomes" id="UP000245369">
    <property type="component" value="Chromosome"/>
</dbReference>
<keyword evidence="2" id="KW-0812">Transmembrane</keyword>
<dbReference type="Pfam" id="PF02517">
    <property type="entry name" value="Rce1-like"/>
    <property type="match status" value="1"/>
</dbReference>
<dbReference type="EMBL" id="CP029490">
    <property type="protein sequence ID" value="AWN21152.1"/>
    <property type="molecule type" value="Genomic_DNA"/>
</dbReference>
<feature type="transmembrane region" description="Helical" evidence="2">
    <location>
        <begin position="120"/>
        <end position="138"/>
    </location>
</feature>
<comment type="similarity">
    <text evidence="1">Belongs to the UPF0177 family.</text>
</comment>
<dbReference type="RefSeq" id="WP_002962972.1">
    <property type="nucleotide sequence ID" value="NZ_CP029490.1"/>
</dbReference>
<protein>
    <submittedName>
        <fullName evidence="4">CPBP family intramembrane metalloprotease</fullName>
    </submittedName>
</protein>
<accession>A0ABM6W6M2</accession>
<evidence type="ECO:0000259" key="3">
    <source>
        <dbReference type="Pfam" id="PF02517"/>
    </source>
</evidence>